<dbReference type="EMBL" id="JASPKY010000010">
    <property type="protein sequence ID" value="KAK9753750.1"/>
    <property type="molecule type" value="Genomic_DNA"/>
</dbReference>
<organism evidence="2 3">
    <name type="scientific">Popillia japonica</name>
    <name type="common">Japanese beetle</name>
    <dbReference type="NCBI Taxonomy" id="7064"/>
    <lineage>
        <taxon>Eukaryota</taxon>
        <taxon>Metazoa</taxon>
        <taxon>Ecdysozoa</taxon>
        <taxon>Arthropoda</taxon>
        <taxon>Hexapoda</taxon>
        <taxon>Insecta</taxon>
        <taxon>Pterygota</taxon>
        <taxon>Neoptera</taxon>
        <taxon>Endopterygota</taxon>
        <taxon>Coleoptera</taxon>
        <taxon>Polyphaga</taxon>
        <taxon>Scarabaeiformia</taxon>
        <taxon>Scarabaeidae</taxon>
        <taxon>Rutelinae</taxon>
        <taxon>Popillia</taxon>
    </lineage>
</organism>
<dbReference type="AlphaFoldDB" id="A0AAW1N580"/>
<feature type="compositionally biased region" description="Basic and acidic residues" evidence="1">
    <location>
        <begin position="65"/>
        <end position="74"/>
    </location>
</feature>
<sequence length="95" mass="10187">MPLLLKQTSIAATLPSTANVKKKKMSLGLDLTRVPVQNVEILELDTPITTDTSTHMDGGSTDVGPVDKDGHGLTGVMRDRIASAREKEVMINSID</sequence>
<accession>A0AAW1N580</accession>
<dbReference type="Proteomes" id="UP001458880">
    <property type="component" value="Unassembled WGS sequence"/>
</dbReference>
<reference evidence="2 3" key="1">
    <citation type="journal article" date="2024" name="BMC Genomics">
        <title>De novo assembly and annotation of Popillia japonica's genome with initial clues to its potential as an invasive pest.</title>
        <authorList>
            <person name="Cucini C."/>
            <person name="Boschi S."/>
            <person name="Funari R."/>
            <person name="Cardaioli E."/>
            <person name="Iannotti N."/>
            <person name="Marturano G."/>
            <person name="Paoli F."/>
            <person name="Bruttini M."/>
            <person name="Carapelli A."/>
            <person name="Frati F."/>
            <person name="Nardi F."/>
        </authorList>
    </citation>
    <scope>NUCLEOTIDE SEQUENCE [LARGE SCALE GENOMIC DNA]</scope>
    <source>
        <strain evidence="2">DMR45628</strain>
    </source>
</reference>
<protein>
    <submittedName>
        <fullName evidence="2">Uncharacterized protein</fullName>
    </submittedName>
</protein>
<proteinExistence type="predicted"/>
<feature type="region of interest" description="Disordered" evidence="1">
    <location>
        <begin position="49"/>
        <end position="74"/>
    </location>
</feature>
<comment type="caution">
    <text evidence="2">The sequence shown here is derived from an EMBL/GenBank/DDBJ whole genome shotgun (WGS) entry which is preliminary data.</text>
</comment>
<evidence type="ECO:0000313" key="2">
    <source>
        <dbReference type="EMBL" id="KAK9753750.1"/>
    </source>
</evidence>
<gene>
    <name evidence="2" type="ORF">QE152_g1791</name>
</gene>
<evidence type="ECO:0000313" key="3">
    <source>
        <dbReference type="Proteomes" id="UP001458880"/>
    </source>
</evidence>
<keyword evidence="3" id="KW-1185">Reference proteome</keyword>
<name>A0AAW1N580_POPJA</name>
<evidence type="ECO:0000256" key="1">
    <source>
        <dbReference type="SAM" id="MobiDB-lite"/>
    </source>
</evidence>